<sequence>MNILLTGSAGGVGSSVLLYLSSQSSIQRITSIDLLPLPEPILSQIDPEQSKKITHHLVDLTDFLALDALFDTEGPFDGVIHLSAIPNPVHWDARIVHNTNVSIAYNILQTAVSHGVKRIVQASSVNAIGLLYTPEGKQMFDEIPISETAPMRAMDPYALSKQINELQAEHFARLHPTVRIASLRFHHVVPTYSLGAKDTSWEDMFCWVSTKAACEACLLGLTSEGWEGAEVYNIVAPEICWEGGVSASIPGHEDIKGKVETLDLMEVAWKGRVGRVREEWWAGRIRRSLFDCSKAERLLGWRHE</sequence>
<protein>
    <recommendedName>
        <fullName evidence="4">NAD-dependent epimerase/dehydratase domain-containing protein</fullName>
    </recommendedName>
</protein>
<evidence type="ECO:0000256" key="2">
    <source>
        <dbReference type="ARBA" id="ARBA00023002"/>
    </source>
</evidence>
<dbReference type="AlphaFoldDB" id="A0AA38H0A9"/>
<dbReference type="RefSeq" id="XP_052941630.1">
    <property type="nucleotide sequence ID" value="XM_053086370.1"/>
</dbReference>
<evidence type="ECO:0000259" key="4">
    <source>
        <dbReference type="Pfam" id="PF01370"/>
    </source>
</evidence>
<feature type="domain" description="NAD-dependent epimerase/dehydratase" evidence="4">
    <location>
        <begin position="3"/>
        <end position="189"/>
    </location>
</feature>
<dbReference type="Pfam" id="PF01370">
    <property type="entry name" value="Epimerase"/>
    <property type="match status" value="1"/>
</dbReference>
<evidence type="ECO:0000256" key="3">
    <source>
        <dbReference type="ARBA" id="ARBA00023027"/>
    </source>
</evidence>
<organism evidence="5 6">
    <name type="scientific">Dioszegia hungarica</name>
    <dbReference type="NCBI Taxonomy" id="4972"/>
    <lineage>
        <taxon>Eukaryota</taxon>
        <taxon>Fungi</taxon>
        <taxon>Dikarya</taxon>
        <taxon>Basidiomycota</taxon>
        <taxon>Agaricomycotina</taxon>
        <taxon>Tremellomycetes</taxon>
        <taxon>Tremellales</taxon>
        <taxon>Bulleribasidiaceae</taxon>
        <taxon>Dioszegia</taxon>
    </lineage>
</organism>
<dbReference type="InterPro" id="IPR001509">
    <property type="entry name" value="Epimerase_deHydtase"/>
</dbReference>
<dbReference type="GO" id="GO:0016491">
    <property type="term" value="F:oxidoreductase activity"/>
    <property type="evidence" value="ECO:0007669"/>
    <property type="project" value="UniProtKB-KW"/>
</dbReference>
<gene>
    <name evidence="5" type="ORF">MKK02DRAFT_21167</name>
</gene>
<dbReference type="EMBL" id="JAKWFO010000016">
    <property type="protein sequence ID" value="KAI9631853.1"/>
    <property type="molecule type" value="Genomic_DNA"/>
</dbReference>
<proteinExistence type="inferred from homology"/>
<keyword evidence="2" id="KW-0560">Oxidoreductase</keyword>
<accession>A0AA38H0A9</accession>
<dbReference type="PANTHER" id="PTHR43103:SF5">
    <property type="entry name" value="4-EPIMERASE, PUTATIVE (AFU_ORTHOLOGUE AFUA_7G00360)-RELATED"/>
    <property type="match status" value="1"/>
</dbReference>
<evidence type="ECO:0000313" key="6">
    <source>
        <dbReference type="Proteomes" id="UP001164286"/>
    </source>
</evidence>
<dbReference type="SUPFAM" id="SSF51735">
    <property type="entry name" value="NAD(P)-binding Rossmann-fold domains"/>
    <property type="match status" value="1"/>
</dbReference>
<dbReference type="InterPro" id="IPR036291">
    <property type="entry name" value="NAD(P)-bd_dom_sf"/>
</dbReference>
<keyword evidence="3" id="KW-0520">NAD</keyword>
<dbReference type="GeneID" id="77725571"/>
<keyword evidence="6" id="KW-1185">Reference proteome</keyword>
<evidence type="ECO:0000313" key="5">
    <source>
        <dbReference type="EMBL" id="KAI9631853.1"/>
    </source>
</evidence>
<comment type="similarity">
    <text evidence="1">Belongs to the NAD(P)-dependent epimerase/dehydratase family.</text>
</comment>
<name>A0AA38H0A9_9TREE</name>
<dbReference type="PANTHER" id="PTHR43103">
    <property type="entry name" value="NUCLEOSIDE-DIPHOSPHATE-SUGAR EPIMERASE"/>
    <property type="match status" value="1"/>
</dbReference>
<evidence type="ECO:0000256" key="1">
    <source>
        <dbReference type="ARBA" id="ARBA00007637"/>
    </source>
</evidence>
<comment type="caution">
    <text evidence="5">The sequence shown here is derived from an EMBL/GenBank/DDBJ whole genome shotgun (WGS) entry which is preliminary data.</text>
</comment>
<reference evidence="5" key="1">
    <citation type="journal article" date="2022" name="G3 (Bethesda)">
        <title>High quality genome of the basidiomycete yeast Dioszegia hungarica PDD-24b-2 isolated from cloud water.</title>
        <authorList>
            <person name="Jarrige D."/>
            <person name="Haridas S."/>
            <person name="Bleykasten-Grosshans C."/>
            <person name="Joly M."/>
            <person name="Nadalig T."/>
            <person name="Sancelme M."/>
            <person name="Vuilleumier S."/>
            <person name="Grigoriev I.V."/>
            <person name="Amato P."/>
            <person name="Bringel F."/>
        </authorList>
    </citation>
    <scope>NUCLEOTIDE SEQUENCE</scope>
    <source>
        <strain evidence="5">PDD-24b-2</strain>
    </source>
</reference>
<dbReference type="Proteomes" id="UP001164286">
    <property type="component" value="Unassembled WGS sequence"/>
</dbReference>
<dbReference type="Gene3D" id="3.40.50.720">
    <property type="entry name" value="NAD(P)-binding Rossmann-like Domain"/>
    <property type="match status" value="1"/>
</dbReference>